<keyword evidence="2" id="KW-1185">Reference proteome</keyword>
<reference evidence="1 2" key="1">
    <citation type="submission" date="2018-09" db="EMBL/GenBank/DDBJ databases">
        <authorList>
            <person name="Tagini F."/>
        </authorList>
    </citation>
    <scope>NUCLEOTIDE SEQUENCE [LARGE SCALE GENOMIC DNA]</scope>
    <source>
        <strain evidence="1 2">MK4</strain>
    </source>
</reference>
<gene>
    <name evidence="1" type="ORF">LAUMK4_05853</name>
</gene>
<name>A0ABY6RSK6_9MYCO</name>
<evidence type="ECO:0000313" key="1">
    <source>
        <dbReference type="EMBL" id="VBA33044.1"/>
    </source>
</evidence>
<sequence length="126" mass="13532">MTAQQPRDATNPTVPVRDQLAAAQNAAETLSALNWDTYRCQCVHGHTCTETAGWVVHIHAIDACNQPGLDPFGNRVEIRCGSCVARLRTEVGEKLARLSPWGRPACQGCGAPIAAVSDVIREVAQL</sequence>
<dbReference type="EMBL" id="UPHM01000169">
    <property type="protein sequence ID" value="VBA33044.1"/>
    <property type="molecule type" value="Genomic_DNA"/>
</dbReference>
<proteinExistence type="predicted"/>
<dbReference type="RefSeq" id="WP_122526672.1">
    <property type="nucleotide sequence ID" value="NZ_UPHK01000096.1"/>
</dbReference>
<organism evidence="1 2">
    <name type="scientific">Mycobacterium persicum</name>
    <dbReference type="NCBI Taxonomy" id="1487726"/>
    <lineage>
        <taxon>Bacteria</taxon>
        <taxon>Bacillati</taxon>
        <taxon>Actinomycetota</taxon>
        <taxon>Actinomycetes</taxon>
        <taxon>Mycobacteriales</taxon>
        <taxon>Mycobacteriaceae</taxon>
        <taxon>Mycobacterium</taxon>
    </lineage>
</organism>
<evidence type="ECO:0000313" key="2">
    <source>
        <dbReference type="Proteomes" id="UP000271464"/>
    </source>
</evidence>
<protein>
    <submittedName>
        <fullName evidence="1">Uncharacterized protein</fullName>
    </submittedName>
</protein>
<comment type="caution">
    <text evidence="1">The sequence shown here is derived from an EMBL/GenBank/DDBJ whole genome shotgun (WGS) entry which is preliminary data.</text>
</comment>
<dbReference type="Proteomes" id="UP000271464">
    <property type="component" value="Unassembled WGS sequence"/>
</dbReference>
<accession>A0ABY6RSK6</accession>